<dbReference type="EMBL" id="JARAKH010000039">
    <property type="protein sequence ID" value="KAK8382217.1"/>
    <property type="molecule type" value="Genomic_DNA"/>
</dbReference>
<dbReference type="AlphaFoldDB" id="A0AAW0T603"/>
<proteinExistence type="predicted"/>
<gene>
    <name evidence="2" type="ORF">O3P69_015267</name>
</gene>
<name>A0AAW0T603_SCYPA</name>
<evidence type="ECO:0000313" key="2">
    <source>
        <dbReference type="EMBL" id="KAK8382217.1"/>
    </source>
</evidence>
<dbReference type="Proteomes" id="UP001487740">
    <property type="component" value="Unassembled WGS sequence"/>
</dbReference>
<reference evidence="2 3" key="1">
    <citation type="submission" date="2023-03" db="EMBL/GenBank/DDBJ databases">
        <title>High-quality genome of Scylla paramamosain provides insights in environmental adaptation.</title>
        <authorList>
            <person name="Zhang L."/>
        </authorList>
    </citation>
    <scope>NUCLEOTIDE SEQUENCE [LARGE SCALE GENOMIC DNA]</scope>
    <source>
        <strain evidence="2">LZ_2023a</strain>
        <tissue evidence="2">Muscle</tissue>
    </source>
</reference>
<accession>A0AAW0T603</accession>
<keyword evidence="3" id="KW-1185">Reference proteome</keyword>
<sequence>MPFPSPASVKEVPDPRPPGSQRQMGRLPHPCRMPIDSRSKDPLQGSQAISLWMVLHMVYELMPSLLVPSSDMAPGW</sequence>
<evidence type="ECO:0000256" key="1">
    <source>
        <dbReference type="SAM" id="MobiDB-lite"/>
    </source>
</evidence>
<comment type="caution">
    <text evidence="2">The sequence shown here is derived from an EMBL/GenBank/DDBJ whole genome shotgun (WGS) entry which is preliminary data.</text>
</comment>
<feature type="region of interest" description="Disordered" evidence="1">
    <location>
        <begin position="1"/>
        <end position="42"/>
    </location>
</feature>
<protein>
    <submittedName>
        <fullName evidence="2">Uncharacterized protein</fullName>
    </submittedName>
</protein>
<organism evidence="2 3">
    <name type="scientific">Scylla paramamosain</name>
    <name type="common">Mud crab</name>
    <dbReference type="NCBI Taxonomy" id="85552"/>
    <lineage>
        <taxon>Eukaryota</taxon>
        <taxon>Metazoa</taxon>
        <taxon>Ecdysozoa</taxon>
        <taxon>Arthropoda</taxon>
        <taxon>Crustacea</taxon>
        <taxon>Multicrustacea</taxon>
        <taxon>Malacostraca</taxon>
        <taxon>Eumalacostraca</taxon>
        <taxon>Eucarida</taxon>
        <taxon>Decapoda</taxon>
        <taxon>Pleocyemata</taxon>
        <taxon>Brachyura</taxon>
        <taxon>Eubrachyura</taxon>
        <taxon>Portunoidea</taxon>
        <taxon>Portunidae</taxon>
        <taxon>Portuninae</taxon>
        <taxon>Scylla</taxon>
    </lineage>
</organism>
<evidence type="ECO:0000313" key="3">
    <source>
        <dbReference type="Proteomes" id="UP001487740"/>
    </source>
</evidence>